<evidence type="ECO:0000256" key="5">
    <source>
        <dbReference type="ARBA" id="ARBA00023209"/>
    </source>
</evidence>
<reference evidence="12 13" key="1">
    <citation type="submission" date="2024-09" db="EMBL/GenBank/DDBJ databases">
        <authorList>
            <person name="Sun Q."/>
            <person name="Mori K."/>
        </authorList>
    </citation>
    <scope>NUCLEOTIDE SEQUENCE [LARGE SCALE GENOMIC DNA]</scope>
    <source>
        <strain evidence="12 13">CCM 8543</strain>
    </source>
</reference>
<evidence type="ECO:0000256" key="9">
    <source>
        <dbReference type="RuleBase" id="RU000439"/>
    </source>
</evidence>
<dbReference type="PROSITE" id="PS00957">
    <property type="entry name" value="NAD_G3PDH"/>
    <property type="match status" value="1"/>
</dbReference>
<evidence type="ECO:0000259" key="10">
    <source>
        <dbReference type="Pfam" id="PF01210"/>
    </source>
</evidence>
<feature type="binding site" evidence="7">
    <location>
        <position position="272"/>
    </location>
    <ligand>
        <name>NADPH</name>
        <dbReference type="ChEBI" id="CHEBI:57783"/>
    </ligand>
</feature>
<feature type="binding site" evidence="7">
    <location>
        <position position="104"/>
    </location>
    <ligand>
        <name>sn-glycerol 3-phosphate</name>
        <dbReference type="ChEBI" id="CHEBI:57597"/>
    </ligand>
</feature>
<feature type="binding site" evidence="7">
    <location>
        <position position="136"/>
    </location>
    <ligand>
        <name>NADPH</name>
        <dbReference type="ChEBI" id="CHEBI:57783"/>
    </ligand>
</feature>
<protein>
    <recommendedName>
        <fullName evidence="7">Glycerol-3-phosphate dehydrogenase [NAD(P)+]</fullName>
        <ecNumber evidence="7">1.1.1.94</ecNumber>
    </recommendedName>
    <alternativeName>
        <fullName evidence="7">NAD(P)(+)-dependent glycerol-3-phosphate dehydrogenase</fullName>
    </alternativeName>
    <alternativeName>
        <fullName evidence="7">NAD(P)H-dependent dihydroxyacetone-phosphate reductase</fullName>
    </alternativeName>
</protein>
<feature type="domain" description="Glycerol-3-phosphate dehydrogenase NAD-dependent N-terminal" evidence="10">
    <location>
        <begin position="7"/>
        <end position="156"/>
    </location>
</feature>
<comment type="caution">
    <text evidence="12">The sequence shown here is derived from an EMBL/GenBank/DDBJ whole genome shotgun (WGS) entry which is preliminary data.</text>
</comment>
<dbReference type="Gene3D" id="1.10.1040.10">
    <property type="entry name" value="N-(1-d-carboxylethyl)-l-norvaline Dehydrogenase, domain 2"/>
    <property type="match status" value="1"/>
</dbReference>
<dbReference type="InterPro" id="IPR036291">
    <property type="entry name" value="NAD(P)-bd_dom_sf"/>
</dbReference>
<feature type="binding site" evidence="7">
    <location>
        <position position="30"/>
    </location>
    <ligand>
        <name>NADPH</name>
        <dbReference type="ChEBI" id="CHEBI:57783"/>
    </ligand>
</feature>
<dbReference type="PIRSF" id="PIRSF000114">
    <property type="entry name" value="Glycerol-3-P_dh"/>
    <property type="match status" value="1"/>
</dbReference>
<organism evidence="12 13">
    <name type="scientific">Chelativorans intermedius</name>
    <dbReference type="NCBI Taxonomy" id="515947"/>
    <lineage>
        <taxon>Bacteria</taxon>
        <taxon>Pseudomonadati</taxon>
        <taxon>Pseudomonadota</taxon>
        <taxon>Alphaproteobacteria</taxon>
        <taxon>Hyphomicrobiales</taxon>
        <taxon>Phyllobacteriaceae</taxon>
        <taxon>Chelativorans</taxon>
    </lineage>
</organism>
<keyword evidence="4 7" id="KW-0443">Lipid metabolism</keyword>
<gene>
    <name evidence="7" type="primary">gpsA</name>
    <name evidence="12" type="ORF">ACFFJ2_15545</name>
</gene>
<keyword evidence="6 7" id="KW-1208">Phospholipid metabolism</keyword>
<dbReference type="Pfam" id="PF01210">
    <property type="entry name" value="NAD_Gly3P_dh_N"/>
    <property type="match status" value="1"/>
</dbReference>
<comment type="catalytic activity">
    <reaction evidence="7">
        <text>sn-glycerol 3-phosphate + NAD(+) = dihydroxyacetone phosphate + NADH + H(+)</text>
        <dbReference type="Rhea" id="RHEA:11092"/>
        <dbReference type="ChEBI" id="CHEBI:15378"/>
        <dbReference type="ChEBI" id="CHEBI:57540"/>
        <dbReference type="ChEBI" id="CHEBI:57597"/>
        <dbReference type="ChEBI" id="CHEBI:57642"/>
        <dbReference type="ChEBI" id="CHEBI:57945"/>
        <dbReference type="EC" id="1.1.1.94"/>
    </reaction>
</comment>
<dbReference type="InterPro" id="IPR008927">
    <property type="entry name" value="6-PGluconate_DH-like_C_sf"/>
</dbReference>
<comment type="caution">
    <text evidence="7">Lacks conserved residue(s) required for the propagation of feature annotation.</text>
</comment>
<feature type="binding site" evidence="7">
    <location>
        <position position="104"/>
    </location>
    <ligand>
        <name>NADPH</name>
        <dbReference type="ChEBI" id="CHEBI:57783"/>
    </ligand>
</feature>
<evidence type="ECO:0000259" key="11">
    <source>
        <dbReference type="Pfam" id="PF07479"/>
    </source>
</evidence>
<proteinExistence type="inferred from homology"/>
<evidence type="ECO:0000256" key="2">
    <source>
        <dbReference type="ARBA" id="ARBA00022516"/>
    </source>
</evidence>
<dbReference type="NCBIfam" id="NF000942">
    <property type="entry name" value="PRK00094.1-4"/>
    <property type="match status" value="1"/>
</dbReference>
<accession>A0ABV6DAX9</accession>
<comment type="subcellular location">
    <subcellularLocation>
        <location evidence="7">Cytoplasm</location>
    </subcellularLocation>
</comment>
<dbReference type="Gene3D" id="3.40.50.720">
    <property type="entry name" value="NAD(P)-binding Rossmann-like Domain"/>
    <property type="match status" value="1"/>
</dbReference>
<feature type="binding site" evidence="7">
    <location>
        <position position="252"/>
    </location>
    <ligand>
        <name>sn-glycerol 3-phosphate</name>
        <dbReference type="ChEBI" id="CHEBI:57597"/>
    </ligand>
</feature>
<dbReference type="Pfam" id="PF07479">
    <property type="entry name" value="NAD_Gly3P_dh_C"/>
    <property type="match status" value="1"/>
</dbReference>
<evidence type="ECO:0000256" key="1">
    <source>
        <dbReference type="ARBA" id="ARBA00011009"/>
    </source>
</evidence>
<dbReference type="PRINTS" id="PR00077">
    <property type="entry name" value="GPDHDRGNASE"/>
</dbReference>
<dbReference type="NCBIfam" id="NF000940">
    <property type="entry name" value="PRK00094.1-2"/>
    <property type="match status" value="1"/>
</dbReference>
<dbReference type="InterPro" id="IPR006168">
    <property type="entry name" value="G3P_DH_NAD-dep"/>
</dbReference>
<feature type="binding site" evidence="7">
    <location>
        <position position="187"/>
    </location>
    <ligand>
        <name>sn-glycerol 3-phosphate</name>
        <dbReference type="ChEBI" id="CHEBI:57597"/>
    </ligand>
</feature>
<dbReference type="EMBL" id="JBHLXD010000030">
    <property type="protein sequence ID" value="MFC0209817.1"/>
    <property type="molecule type" value="Genomic_DNA"/>
</dbReference>
<dbReference type="InterPro" id="IPR006109">
    <property type="entry name" value="G3P_DH_NAD-dep_C"/>
</dbReference>
<comment type="pathway">
    <text evidence="7">Membrane lipid metabolism; glycerophospholipid metabolism.</text>
</comment>
<dbReference type="InterPro" id="IPR011128">
    <property type="entry name" value="G3P_DH_NAD-dep_N"/>
</dbReference>
<comment type="catalytic activity">
    <reaction evidence="7 9">
        <text>sn-glycerol 3-phosphate + NADP(+) = dihydroxyacetone phosphate + NADPH + H(+)</text>
        <dbReference type="Rhea" id="RHEA:11096"/>
        <dbReference type="ChEBI" id="CHEBI:15378"/>
        <dbReference type="ChEBI" id="CHEBI:57597"/>
        <dbReference type="ChEBI" id="CHEBI:57642"/>
        <dbReference type="ChEBI" id="CHEBI:57783"/>
        <dbReference type="ChEBI" id="CHEBI:58349"/>
        <dbReference type="EC" id="1.1.1.94"/>
    </reaction>
</comment>
<feature type="binding site" evidence="7">
    <location>
        <position position="251"/>
    </location>
    <ligand>
        <name>sn-glycerol 3-phosphate</name>
        <dbReference type="ChEBI" id="CHEBI:57597"/>
    </ligand>
</feature>
<keyword evidence="7" id="KW-0521">NADP</keyword>
<comment type="similarity">
    <text evidence="1 7 8">Belongs to the NAD-dependent glycerol-3-phosphate dehydrogenase family.</text>
</comment>
<feature type="binding site" evidence="7">
    <location>
        <position position="270"/>
    </location>
    <ligand>
        <name>NADPH</name>
        <dbReference type="ChEBI" id="CHEBI:57783"/>
    </ligand>
</feature>
<dbReference type="InterPro" id="IPR013328">
    <property type="entry name" value="6PGD_dom2"/>
</dbReference>
<keyword evidence="7 8" id="KW-0520">NAD</keyword>
<evidence type="ECO:0000256" key="4">
    <source>
        <dbReference type="ARBA" id="ARBA00023098"/>
    </source>
</evidence>
<evidence type="ECO:0000313" key="13">
    <source>
        <dbReference type="Proteomes" id="UP001589755"/>
    </source>
</evidence>
<keyword evidence="7" id="KW-0963">Cytoplasm</keyword>
<dbReference type="PANTHER" id="PTHR11728">
    <property type="entry name" value="GLYCEROL-3-PHOSPHATE DEHYDROGENASE"/>
    <property type="match status" value="1"/>
</dbReference>
<evidence type="ECO:0000256" key="6">
    <source>
        <dbReference type="ARBA" id="ARBA00023264"/>
    </source>
</evidence>
<evidence type="ECO:0000256" key="7">
    <source>
        <dbReference type="HAMAP-Rule" id="MF_00394"/>
    </source>
</evidence>
<keyword evidence="3 7" id="KW-0560">Oxidoreductase</keyword>
<dbReference type="EC" id="1.1.1.94" evidence="7"/>
<keyword evidence="2 7" id="KW-0444">Lipid biosynthesis</keyword>
<feature type="active site" description="Proton acceptor" evidence="7">
    <location>
        <position position="187"/>
    </location>
</feature>
<dbReference type="Proteomes" id="UP001589755">
    <property type="component" value="Unassembled WGS sequence"/>
</dbReference>
<name>A0ABV6DAX9_9HYPH</name>
<dbReference type="SUPFAM" id="SSF48179">
    <property type="entry name" value="6-phosphogluconate dehydrogenase C-terminal domain-like"/>
    <property type="match status" value="1"/>
</dbReference>
<feature type="binding site" evidence="7">
    <location>
        <position position="251"/>
    </location>
    <ligand>
        <name>NADPH</name>
        <dbReference type="ChEBI" id="CHEBI:57783"/>
    </ligand>
</feature>
<feature type="binding site" evidence="7">
    <location>
        <position position="47"/>
    </location>
    <ligand>
        <name>NADPH</name>
        <dbReference type="ChEBI" id="CHEBI:57783"/>
    </ligand>
</feature>
<sequence>MSGGWTIAVLGAGAWGTALRAGHRATLWARNAETAREITHGHRNSRYLPGVALDPRLAALDDMAAVLHGAQCVLAVTPAQTLRAVLAQARLALAPDVPVVLCAKGIERTTGRLMSEVAGEVLPDNPIAALSGPSFAADVAAGLPTAVTVAARNAALAGRLAARLSAPNLRCYSSDDLAGVEIGGALKNVLAIAAGATQGAGLGASAVAAIVARGFVELRRIGAAFGARAETLMGLSGLGDLILTCSSEQSRNFAYGLALGRGRSVEGLPLAEGVHTAGIAARLAEERGLEAPIVASVARVLEGRLTVEAAMQALLARPLKSEAE</sequence>
<evidence type="ECO:0000256" key="3">
    <source>
        <dbReference type="ARBA" id="ARBA00023002"/>
    </source>
</evidence>
<dbReference type="SUPFAM" id="SSF51735">
    <property type="entry name" value="NAD(P)-binding Rossmann-fold domains"/>
    <property type="match status" value="1"/>
</dbReference>
<comment type="function">
    <text evidence="7">Catalyzes the reduction of the glycolytic intermediate dihydroxyacetone phosphate (DHAP) to sn-glycerol 3-phosphate (G3P), the key precursor for phospholipid synthesis.</text>
</comment>
<keyword evidence="5 7" id="KW-0594">Phospholipid biosynthesis</keyword>
<dbReference type="HAMAP" id="MF_00394">
    <property type="entry name" value="NAD_Glyc3P_dehydrog"/>
    <property type="match status" value="1"/>
</dbReference>
<feature type="binding site" evidence="7">
    <location>
        <position position="132"/>
    </location>
    <ligand>
        <name>sn-glycerol 3-phosphate</name>
        <dbReference type="ChEBI" id="CHEBI:57597"/>
    </ligand>
</feature>
<feature type="binding site" evidence="7">
    <location>
        <position position="134"/>
    </location>
    <ligand>
        <name>sn-glycerol 3-phosphate</name>
        <dbReference type="ChEBI" id="CHEBI:57597"/>
    </ligand>
</feature>
<feature type="domain" description="Glycerol-3-phosphate dehydrogenase NAD-dependent C-terminal" evidence="11">
    <location>
        <begin position="176"/>
        <end position="311"/>
    </location>
</feature>
<dbReference type="GO" id="GO:0047952">
    <property type="term" value="F:glycerol-3-phosphate dehydrogenase [NAD(P)+] activity"/>
    <property type="evidence" value="ECO:0007669"/>
    <property type="project" value="UniProtKB-EC"/>
</dbReference>
<feature type="binding site" evidence="7">
    <location>
        <position position="240"/>
    </location>
    <ligand>
        <name>sn-glycerol 3-phosphate</name>
        <dbReference type="ChEBI" id="CHEBI:57597"/>
    </ligand>
</feature>
<dbReference type="RefSeq" id="WP_378074707.1">
    <property type="nucleotide sequence ID" value="NZ_JBHLXD010000030.1"/>
</dbReference>
<feature type="binding site" evidence="7">
    <location>
        <position position="250"/>
    </location>
    <ligand>
        <name>sn-glycerol 3-phosphate</name>
        <dbReference type="ChEBI" id="CHEBI:57597"/>
    </ligand>
</feature>
<keyword evidence="7" id="KW-0547">Nucleotide-binding</keyword>
<feature type="binding site" evidence="7">
    <location>
        <position position="15"/>
    </location>
    <ligand>
        <name>NADPH</name>
        <dbReference type="ChEBI" id="CHEBI:57783"/>
    </ligand>
</feature>
<dbReference type="PANTHER" id="PTHR11728:SF1">
    <property type="entry name" value="GLYCEROL-3-PHOSPHATE DEHYDROGENASE [NAD(+)] 2, CHLOROPLASTIC"/>
    <property type="match status" value="1"/>
</dbReference>
<evidence type="ECO:0000256" key="8">
    <source>
        <dbReference type="RuleBase" id="RU000437"/>
    </source>
</evidence>
<keyword evidence="13" id="KW-1185">Reference proteome</keyword>
<evidence type="ECO:0000313" key="12">
    <source>
        <dbReference type="EMBL" id="MFC0209817.1"/>
    </source>
</evidence>